<feature type="signal peptide" evidence="7">
    <location>
        <begin position="1"/>
        <end position="17"/>
    </location>
</feature>
<comment type="subcellular location">
    <subcellularLocation>
        <location evidence="1">Membrane</location>
        <topology evidence="1">Single-pass type I membrane protein</topology>
    </subcellularLocation>
</comment>
<protein>
    <submittedName>
        <fullName evidence="8">Uncharacterized protein</fullName>
    </submittedName>
</protein>
<evidence type="ECO:0000256" key="3">
    <source>
        <dbReference type="ARBA" id="ARBA00022729"/>
    </source>
</evidence>
<proteinExistence type="predicted"/>
<keyword evidence="3 7" id="KW-0732">Signal</keyword>
<dbReference type="Gene3D" id="3.80.10.10">
    <property type="entry name" value="Ribonuclease Inhibitor"/>
    <property type="match status" value="1"/>
</dbReference>
<evidence type="ECO:0000256" key="6">
    <source>
        <dbReference type="ARBA" id="ARBA00023180"/>
    </source>
</evidence>
<evidence type="ECO:0000256" key="4">
    <source>
        <dbReference type="ARBA" id="ARBA00022989"/>
    </source>
</evidence>
<keyword evidence="4" id="KW-1133">Transmembrane helix</keyword>
<evidence type="ECO:0000313" key="9">
    <source>
        <dbReference type="Proteomes" id="UP001190926"/>
    </source>
</evidence>
<evidence type="ECO:0000256" key="1">
    <source>
        <dbReference type="ARBA" id="ARBA00004479"/>
    </source>
</evidence>
<sequence>MAIGFLVLALLCMEYEYYDHPHLVSAVEVRCVEREREALLRFKKGLVDDSVFSHRGEVMTTKWKGVVCSNTTAHAVSLLLDLSYSFDLSHHTNWLQQILKLRSLQELYLDGSNIAGAIPSANYSFASLSTLDLSYNEFTSTTLDWIVRIFLRFPVRIFNNCLSESNYFGYQFWISADGVSAVSVFSSEIV</sequence>
<organism evidence="8 9">
    <name type="scientific">Perilla frutescens var. hirtella</name>
    <name type="common">Perilla citriodora</name>
    <name type="synonym">Perilla setoyensis</name>
    <dbReference type="NCBI Taxonomy" id="608512"/>
    <lineage>
        <taxon>Eukaryota</taxon>
        <taxon>Viridiplantae</taxon>
        <taxon>Streptophyta</taxon>
        <taxon>Embryophyta</taxon>
        <taxon>Tracheophyta</taxon>
        <taxon>Spermatophyta</taxon>
        <taxon>Magnoliopsida</taxon>
        <taxon>eudicotyledons</taxon>
        <taxon>Gunneridae</taxon>
        <taxon>Pentapetalae</taxon>
        <taxon>asterids</taxon>
        <taxon>lamiids</taxon>
        <taxon>Lamiales</taxon>
        <taxon>Lamiaceae</taxon>
        <taxon>Nepetoideae</taxon>
        <taxon>Elsholtzieae</taxon>
        <taxon>Perilla</taxon>
    </lineage>
</organism>
<accession>A0AAD4NX06</accession>
<dbReference type="GO" id="GO:0016020">
    <property type="term" value="C:membrane"/>
    <property type="evidence" value="ECO:0007669"/>
    <property type="project" value="UniProtKB-SubCell"/>
</dbReference>
<comment type="caution">
    <text evidence="8">The sequence shown here is derived from an EMBL/GenBank/DDBJ whole genome shotgun (WGS) entry which is preliminary data.</text>
</comment>
<reference evidence="8 9" key="1">
    <citation type="journal article" date="2021" name="Nat. Commun.">
        <title>Incipient diploidization of the medicinal plant Perilla within 10,000 years.</title>
        <authorList>
            <person name="Zhang Y."/>
            <person name="Shen Q."/>
            <person name="Leng L."/>
            <person name="Zhang D."/>
            <person name="Chen S."/>
            <person name="Shi Y."/>
            <person name="Ning Z."/>
            <person name="Chen S."/>
        </authorList>
    </citation>
    <scope>NUCLEOTIDE SEQUENCE [LARGE SCALE GENOMIC DNA]</scope>
    <source>
        <strain evidence="9">cv. PC099</strain>
    </source>
</reference>
<dbReference type="EMBL" id="SDAM02029634">
    <property type="protein sequence ID" value="KAH6755125.1"/>
    <property type="molecule type" value="Genomic_DNA"/>
</dbReference>
<dbReference type="SUPFAM" id="SSF52058">
    <property type="entry name" value="L domain-like"/>
    <property type="match status" value="1"/>
</dbReference>
<keyword evidence="5" id="KW-0472">Membrane</keyword>
<keyword evidence="2" id="KW-0812">Transmembrane</keyword>
<evidence type="ECO:0000313" key="8">
    <source>
        <dbReference type="EMBL" id="KAH6755125.1"/>
    </source>
</evidence>
<keyword evidence="9" id="KW-1185">Reference proteome</keyword>
<evidence type="ECO:0000256" key="2">
    <source>
        <dbReference type="ARBA" id="ARBA00022692"/>
    </source>
</evidence>
<feature type="chain" id="PRO_5042092750" evidence="7">
    <location>
        <begin position="18"/>
        <end position="190"/>
    </location>
</feature>
<dbReference type="AlphaFoldDB" id="A0AAD4NX06"/>
<dbReference type="InterPro" id="IPR032675">
    <property type="entry name" value="LRR_dom_sf"/>
</dbReference>
<dbReference type="InterPro" id="IPR046956">
    <property type="entry name" value="RLP23-like"/>
</dbReference>
<evidence type="ECO:0000256" key="7">
    <source>
        <dbReference type="SAM" id="SignalP"/>
    </source>
</evidence>
<gene>
    <name evidence="8" type="ORF">C2S53_017889</name>
</gene>
<keyword evidence="6" id="KW-0325">Glycoprotein</keyword>
<dbReference type="PANTHER" id="PTHR48063">
    <property type="entry name" value="LRR RECEPTOR-LIKE KINASE"/>
    <property type="match status" value="1"/>
</dbReference>
<evidence type="ECO:0000256" key="5">
    <source>
        <dbReference type="ARBA" id="ARBA00023136"/>
    </source>
</evidence>
<name>A0AAD4NX06_PERFH</name>
<dbReference type="Proteomes" id="UP001190926">
    <property type="component" value="Unassembled WGS sequence"/>
</dbReference>